<name>M8A5K8_TRIUA</name>
<dbReference type="EMBL" id="KD167356">
    <property type="protein sequence ID" value="EMS55724.1"/>
    <property type="molecule type" value="Genomic_DNA"/>
</dbReference>
<gene>
    <name evidence="1" type="ORF">TRIUR3_10367</name>
</gene>
<protein>
    <submittedName>
        <fullName evidence="1">Uncharacterized protein</fullName>
    </submittedName>
</protein>
<proteinExistence type="predicted"/>
<dbReference type="OMA" id="YANDRIP"/>
<dbReference type="AlphaFoldDB" id="M8A5K8"/>
<evidence type="ECO:0000313" key="1">
    <source>
        <dbReference type="EMBL" id="EMS55724.1"/>
    </source>
</evidence>
<sequence length="284" mass="31373">MVAGEHALDVDGVVAVAAEERMASKQKTMTIPSHGRPDFADVFKPAGVPAAATAVHVPTPPSEWPASRPESCTMYVPAPDPEMSYFARRHAYAYISPDTAPGRANPEAFFRAVFRTLAPDLSQDLELQTPSYFGDVVVCFRTPEDREAAMRRQPFEVAGVTVKLVREGETPNVTFTPMECLAHVALHRYPVEERTEEEIRGNCCHFGGVLEVDRACFTAPDLSTVFVVLNMEHPGEIPRELRIRYSDGSRCVVPIEILRVWDRSESLDANGEHVPLFQPLPAAA</sequence>
<dbReference type="PANTHER" id="PTHR34303">
    <property type="entry name" value="OS01G0890400 PROTEIN-RELATED"/>
    <property type="match status" value="1"/>
</dbReference>
<dbReference type="eggNOG" id="ENOG502R3BU">
    <property type="taxonomic scope" value="Eukaryota"/>
</dbReference>
<reference evidence="1" key="1">
    <citation type="journal article" date="2013" name="Nature">
        <title>Draft genome of the wheat A-genome progenitor Triticum urartu.</title>
        <authorList>
            <person name="Ling H.Q."/>
            <person name="Zhao S."/>
            <person name="Liu D."/>
            <person name="Wang J."/>
            <person name="Sun H."/>
            <person name="Zhang C."/>
            <person name="Fan H."/>
            <person name="Li D."/>
            <person name="Dong L."/>
            <person name="Tao Y."/>
            <person name="Gao C."/>
            <person name="Wu H."/>
            <person name="Li Y."/>
            <person name="Cui Y."/>
            <person name="Guo X."/>
            <person name="Zheng S."/>
            <person name="Wang B."/>
            <person name="Yu K."/>
            <person name="Liang Q."/>
            <person name="Yang W."/>
            <person name="Lou X."/>
            <person name="Chen J."/>
            <person name="Feng M."/>
            <person name="Jian J."/>
            <person name="Zhang X."/>
            <person name="Luo G."/>
            <person name="Jiang Y."/>
            <person name="Liu J."/>
            <person name="Wang Z."/>
            <person name="Sha Y."/>
            <person name="Zhang B."/>
            <person name="Wu H."/>
            <person name="Tang D."/>
            <person name="Shen Q."/>
            <person name="Xue P."/>
            <person name="Zou S."/>
            <person name="Wang X."/>
            <person name="Liu X."/>
            <person name="Wang F."/>
            <person name="Yang Y."/>
            <person name="An X."/>
            <person name="Dong Z."/>
            <person name="Zhang K."/>
            <person name="Zhang X."/>
            <person name="Luo M.C."/>
            <person name="Dvorak J."/>
            <person name="Tong Y."/>
            <person name="Wang J."/>
            <person name="Yang H."/>
            <person name="Li Z."/>
            <person name="Wang D."/>
            <person name="Zhang A."/>
            <person name="Wang J."/>
        </authorList>
    </citation>
    <scope>NUCLEOTIDE SEQUENCE</scope>
</reference>
<organism evidence="1">
    <name type="scientific">Triticum urartu</name>
    <name type="common">Red wild einkorn</name>
    <name type="synonym">Crithodium urartu</name>
    <dbReference type="NCBI Taxonomy" id="4572"/>
    <lineage>
        <taxon>Eukaryota</taxon>
        <taxon>Viridiplantae</taxon>
        <taxon>Streptophyta</taxon>
        <taxon>Embryophyta</taxon>
        <taxon>Tracheophyta</taxon>
        <taxon>Spermatophyta</taxon>
        <taxon>Magnoliopsida</taxon>
        <taxon>Liliopsida</taxon>
        <taxon>Poales</taxon>
        <taxon>Poaceae</taxon>
        <taxon>BOP clade</taxon>
        <taxon>Pooideae</taxon>
        <taxon>Triticodae</taxon>
        <taxon>Triticeae</taxon>
        <taxon>Triticinae</taxon>
        <taxon>Triticum</taxon>
    </lineage>
</organism>
<accession>M8A5K8</accession>
<dbReference type="PANTHER" id="PTHR34303:SF4">
    <property type="entry name" value="DUF4283 DOMAIN-CONTAINING PROTEIN"/>
    <property type="match status" value="1"/>
</dbReference>